<dbReference type="Proteomes" id="UP000585258">
    <property type="component" value="Unassembled WGS sequence"/>
</dbReference>
<dbReference type="AlphaFoldDB" id="A0A7X0SGV9"/>
<sequence>MVNINNTKIVICSKCGTENIVDDNNKFILCTQCKSIKKIKDSKIECY</sequence>
<comment type="caution">
    <text evidence="1">The sequence shown here is derived from an EMBL/GenBank/DDBJ whole genome shotgun (WGS) entry which is preliminary data.</text>
</comment>
<proteinExistence type="predicted"/>
<evidence type="ECO:0000313" key="2">
    <source>
        <dbReference type="Proteomes" id="UP000585258"/>
    </source>
</evidence>
<protein>
    <submittedName>
        <fullName evidence="1">Uncharacterized protein</fullName>
    </submittedName>
</protein>
<evidence type="ECO:0000313" key="1">
    <source>
        <dbReference type="EMBL" id="MBB6716152.1"/>
    </source>
</evidence>
<gene>
    <name evidence="1" type="ORF">H7E68_15720</name>
</gene>
<name>A0A7X0SGV9_9CLOT</name>
<accession>A0A7X0SGV9</accession>
<organism evidence="1 2">
    <name type="scientific">Clostridium gasigenes</name>
    <dbReference type="NCBI Taxonomy" id="94869"/>
    <lineage>
        <taxon>Bacteria</taxon>
        <taxon>Bacillati</taxon>
        <taxon>Bacillota</taxon>
        <taxon>Clostridia</taxon>
        <taxon>Eubacteriales</taxon>
        <taxon>Clostridiaceae</taxon>
        <taxon>Clostridium</taxon>
    </lineage>
</organism>
<reference evidence="1 2" key="1">
    <citation type="submission" date="2020-08" db="EMBL/GenBank/DDBJ databases">
        <title>Clostridia isolated from Swiss meat.</title>
        <authorList>
            <person name="Wambui J."/>
            <person name="Stevens M.J.A."/>
            <person name="Stephan R."/>
        </authorList>
    </citation>
    <scope>NUCLEOTIDE SEQUENCE [LARGE SCALE GENOMIC DNA]</scope>
    <source>
        <strain evidence="1 2">CM001</strain>
    </source>
</reference>
<dbReference type="EMBL" id="JACKWY010000011">
    <property type="protein sequence ID" value="MBB6716152.1"/>
    <property type="molecule type" value="Genomic_DNA"/>
</dbReference>
<dbReference type="RefSeq" id="WP_185165253.1">
    <property type="nucleotide sequence ID" value="NZ_JACKWY010000011.1"/>
</dbReference>